<dbReference type="GO" id="GO:0004586">
    <property type="term" value="F:ornithine decarboxylase activity"/>
    <property type="evidence" value="ECO:0007669"/>
    <property type="project" value="UniProtKB-EC"/>
</dbReference>
<evidence type="ECO:0000259" key="9">
    <source>
        <dbReference type="Pfam" id="PF02784"/>
    </source>
</evidence>
<evidence type="ECO:0000256" key="6">
    <source>
        <dbReference type="ARBA" id="ARBA00034138"/>
    </source>
</evidence>
<dbReference type="FunFam" id="3.20.20.10:FF:000008">
    <property type="entry name" value="Ornithine decarboxylase"/>
    <property type="match status" value="1"/>
</dbReference>
<protein>
    <recommendedName>
        <fullName evidence="6">ornithine decarboxylase</fullName>
        <ecNumber evidence="6">4.1.1.17</ecNumber>
    </recommendedName>
</protein>
<dbReference type="Pfam" id="PF02784">
    <property type="entry name" value="Orn_Arg_deC_N"/>
    <property type="match status" value="1"/>
</dbReference>
<name>A0A7L9WSX3_9RHOB</name>
<dbReference type="AlphaFoldDB" id="A0A7L9WSX3"/>
<dbReference type="InterPro" id="IPR022653">
    <property type="entry name" value="De-COase2_pyr-phos_BS"/>
</dbReference>
<feature type="modified residue" description="N6-(pyridoxal phosphate)lysine" evidence="8">
    <location>
        <position position="77"/>
    </location>
</feature>
<dbReference type="Proteomes" id="UP000594118">
    <property type="component" value="Chromosome"/>
</dbReference>
<dbReference type="InterPro" id="IPR000183">
    <property type="entry name" value="Orn/DAP/Arg_de-COase"/>
</dbReference>
<accession>A0A7L9WSX3</accession>
<dbReference type="GO" id="GO:0033387">
    <property type="term" value="P:putrescine biosynthetic process from arginine, via ornithine"/>
    <property type="evidence" value="ECO:0007669"/>
    <property type="project" value="TreeGrafter"/>
</dbReference>
<dbReference type="InterPro" id="IPR029066">
    <property type="entry name" value="PLP-binding_barrel"/>
</dbReference>
<reference evidence="10 11" key="1">
    <citation type="submission" date="2019-10" db="EMBL/GenBank/DDBJ databases">
        <title>Pseudopuniceibacterium sp. HQ09 islated from Antarctica.</title>
        <authorList>
            <person name="Liao L."/>
            <person name="Su S."/>
            <person name="Chen B."/>
            <person name="Yu Y."/>
        </authorList>
    </citation>
    <scope>NUCLEOTIDE SEQUENCE [LARGE SCALE GENOMIC DNA]</scope>
    <source>
        <strain evidence="10 11">HQ09</strain>
    </source>
</reference>
<dbReference type="PRINTS" id="PR01182">
    <property type="entry name" value="ORNDCRBXLASE"/>
</dbReference>
<keyword evidence="11" id="KW-1185">Reference proteome</keyword>
<dbReference type="InterPro" id="IPR022644">
    <property type="entry name" value="De-COase2_N"/>
</dbReference>
<dbReference type="GO" id="GO:0005737">
    <property type="term" value="C:cytoplasm"/>
    <property type="evidence" value="ECO:0007669"/>
    <property type="project" value="TreeGrafter"/>
</dbReference>
<comment type="catalytic activity">
    <reaction evidence="7">
        <text>L-ornithine + H(+) = putrescine + CO2</text>
        <dbReference type="Rhea" id="RHEA:22964"/>
        <dbReference type="ChEBI" id="CHEBI:15378"/>
        <dbReference type="ChEBI" id="CHEBI:16526"/>
        <dbReference type="ChEBI" id="CHEBI:46911"/>
        <dbReference type="ChEBI" id="CHEBI:326268"/>
        <dbReference type="EC" id="4.1.1.17"/>
    </reaction>
</comment>
<dbReference type="EC" id="4.1.1.17" evidence="6"/>
<organism evidence="10 11">
    <name type="scientific">Pseudooceanicola spongiae</name>
    <dbReference type="NCBI Taxonomy" id="2613965"/>
    <lineage>
        <taxon>Bacteria</taxon>
        <taxon>Pseudomonadati</taxon>
        <taxon>Pseudomonadota</taxon>
        <taxon>Alphaproteobacteria</taxon>
        <taxon>Rhodobacterales</taxon>
        <taxon>Paracoccaceae</taxon>
        <taxon>Pseudooceanicola</taxon>
    </lineage>
</organism>
<dbReference type="Gene3D" id="3.20.20.10">
    <property type="entry name" value="Alanine racemase"/>
    <property type="match status" value="1"/>
</dbReference>
<evidence type="ECO:0000256" key="2">
    <source>
        <dbReference type="ARBA" id="ARBA00008872"/>
    </source>
</evidence>
<dbReference type="CDD" id="cd00622">
    <property type="entry name" value="PLPDE_III_ODC"/>
    <property type="match status" value="1"/>
</dbReference>
<evidence type="ECO:0000256" key="3">
    <source>
        <dbReference type="ARBA" id="ARBA00022898"/>
    </source>
</evidence>
<dbReference type="InterPro" id="IPR009006">
    <property type="entry name" value="Ala_racemase/Decarboxylase_C"/>
</dbReference>
<comment type="similarity">
    <text evidence="2">Belongs to the Orn/Lys/Arg decarboxylase class-II family.</text>
</comment>
<keyword evidence="4" id="KW-0456">Lyase</keyword>
<dbReference type="PANTHER" id="PTHR11482:SF6">
    <property type="entry name" value="ORNITHINE DECARBOXYLASE 1-RELATED"/>
    <property type="match status" value="1"/>
</dbReference>
<gene>
    <name evidence="10" type="ORF">F3W81_20320</name>
</gene>
<comment type="pathway">
    <text evidence="5">Amine and polyamine biosynthesis; putrescine biosynthesis via L-ornithine pathway; putrescine from L-ornithine: step 1/1.</text>
</comment>
<proteinExistence type="inferred from homology"/>
<dbReference type="KEGG" id="pshq:F3W81_20320"/>
<evidence type="ECO:0000256" key="4">
    <source>
        <dbReference type="ARBA" id="ARBA00023239"/>
    </source>
</evidence>
<evidence type="ECO:0000256" key="8">
    <source>
        <dbReference type="PIRSR" id="PIRSR600183-50"/>
    </source>
</evidence>
<keyword evidence="3 8" id="KW-0663">Pyridoxal phosphate</keyword>
<evidence type="ECO:0000256" key="1">
    <source>
        <dbReference type="ARBA" id="ARBA00001933"/>
    </source>
</evidence>
<feature type="domain" description="Orn/DAP/Arg decarboxylase 2 N-terminal" evidence="9">
    <location>
        <begin position="54"/>
        <end position="288"/>
    </location>
</feature>
<dbReference type="PANTHER" id="PTHR11482">
    <property type="entry name" value="ARGININE/DIAMINOPIMELATE/ORNITHINE DECARBOXYLASE"/>
    <property type="match status" value="1"/>
</dbReference>
<dbReference type="InterPro" id="IPR002433">
    <property type="entry name" value="Orn_de-COase"/>
</dbReference>
<evidence type="ECO:0000256" key="5">
    <source>
        <dbReference type="ARBA" id="ARBA00034115"/>
    </source>
</evidence>
<evidence type="ECO:0000313" key="11">
    <source>
        <dbReference type="Proteomes" id="UP000594118"/>
    </source>
</evidence>
<dbReference type="SUPFAM" id="SSF50621">
    <property type="entry name" value="Alanine racemase C-terminal domain-like"/>
    <property type="match status" value="1"/>
</dbReference>
<dbReference type="SUPFAM" id="SSF51419">
    <property type="entry name" value="PLP-binding barrel"/>
    <property type="match status" value="1"/>
</dbReference>
<evidence type="ECO:0000313" key="10">
    <source>
        <dbReference type="EMBL" id="QOL82974.1"/>
    </source>
</evidence>
<dbReference type="FunFam" id="2.40.37.10:FF:000004">
    <property type="entry name" value="Ornithine decarboxylase"/>
    <property type="match status" value="1"/>
</dbReference>
<dbReference type="PROSITE" id="PS00878">
    <property type="entry name" value="ODR_DC_2_1"/>
    <property type="match status" value="1"/>
</dbReference>
<dbReference type="EMBL" id="CP045201">
    <property type="protein sequence ID" value="QOL82974.1"/>
    <property type="molecule type" value="Genomic_DNA"/>
</dbReference>
<feature type="active site" description="Proton donor" evidence="8">
    <location>
        <position position="353"/>
    </location>
</feature>
<dbReference type="Gene3D" id="2.40.37.10">
    <property type="entry name" value="Lyase, Ornithine Decarboxylase, Chain A, domain 1"/>
    <property type="match status" value="1"/>
</dbReference>
<dbReference type="PRINTS" id="PR01179">
    <property type="entry name" value="ODADCRBXLASE"/>
</dbReference>
<evidence type="ECO:0000256" key="7">
    <source>
        <dbReference type="ARBA" id="ARBA00049127"/>
    </source>
</evidence>
<sequence>MEVSGHRWPGLLEMTMNVNVTDFSARAPMRPASRVETFIRQNRFDRPTLVLDIDRVESQYHAMKAGLGRAHIHYAVKANPQREIIERLVALGAGFDAASRAEIELCLSLGAQPDLISFGNTVKKPRDIAFAYGAGLTLFAADAEEELDKIAEHAPASDVYIRVIVDASQADWPLSRKFGVSRSHVVRLMDHAVTLGLRPVGLSFHVGSQTRRAEMWTTTLDQVAEVWAEVQAAGHDLSLLNIGGGFPAYYGEAIDGPTPYAARVMQLIAERFGTVPRIMAEPGRGLVAEAGAIAAEVLLVSRKSDNDLHRWVYLDIGKFSGLAETMDEAIRYQFLTDRDLEPTGPCILAGPSCDSADVLYEKRPVDLPLGLRAGDRFVIRNCGAYTSTYASIGFNGFPPLDIVVLQN</sequence>
<comment type="cofactor">
    <cofactor evidence="1 8">
        <name>pyridoxal 5'-phosphate</name>
        <dbReference type="ChEBI" id="CHEBI:597326"/>
    </cofactor>
</comment>